<dbReference type="PANTHER" id="PTHR43250:SF2">
    <property type="entry name" value="EXODEOXYRIBONUCLEASE III"/>
    <property type="match status" value="1"/>
</dbReference>
<feature type="domain" description="Endonuclease/exonuclease/phosphatase" evidence="6">
    <location>
        <begin position="4"/>
        <end position="278"/>
    </location>
</feature>
<protein>
    <submittedName>
        <fullName evidence="7">Exodeoxyribonuclease-3</fullName>
        <ecNumber evidence="7">3.1.11.2</ecNumber>
    </submittedName>
</protein>
<evidence type="ECO:0000256" key="3">
    <source>
        <dbReference type="ARBA" id="ARBA00022723"/>
    </source>
</evidence>
<keyword evidence="4 7" id="KW-0378">Hydrolase</keyword>
<evidence type="ECO:0000256" key="1">
    <source>
        <dbReference type="ARBA" id="ARBA00001946"/>
    </source>
</evidence>
<proteinExistence type="inferred from homology"/>
<dbReference type="PANTHER" id="PTHR43250">
    <property type="entry name" value="EXODEOXYRIBONUCLEASE III"/>
    <property type="match status" value="1"/>
</dbReference>
<dbReference type="InterPro" id="IPR037493">
    <property type="entry name" value="ExoIII-like"/>
</dbReference>
<keyword evidence="3" id="KW-0479">Metal-binding</keyword>
<reference evidence="7 8" key="1">
    <citation type="submission" date="2020-02" db="EMBL/GenBank/DDBJ databases">
        <title>Sequencing the genomes of 1000 actinobacteria strains.</title>
        <authorList>
            <person name="Klenk H.-P."/>
        </authorList>
    </citation>
    <scope>NUCLEOTIDE SEQUENCE [LARGE SCALE GENOMIC DNA]</scope>
    <source>
        <strain evidence="7 8">DSM 19609</strain>
    </source>
</reference>
<evidence type="ECO:0000259" key="6">
    <source>
        <dbReference type="Pfam" id="PF03372"/>
    </source>
</evidence>
<keyword evidence="5" id="KW-0460">Magnesium</keyword>
<gene>
    <name evidence="7" type="ORF">FB473_000447</name>
</gene>
<dbReference type="EC" id="3.1.11.2" evidence="7"/>
<dbReference type="Pfam" id="PF03372">
    <property type="entry name" value="Exo_endo_phos"/>
    <property type="match status" value="1"/>
</dbReference>
<dbReference type="RefSeq" id="WP_167164440.1">
    <property type="nucleotide sequence ID" value="NZ_BAAAOO010000002.1"/>
</dbReference>
<comment type="similarity">
    <text evidence="2">Belongs to the DNA repair enzymes AP/ExoA family.</text>
</comment>
<comment type="caution">
    <text evidence="7">The sequence shown here is derived from an EMBL/GenBank/DDBJ whole genome shotgun (WGS) entry which is preliminary data.</text>
</comment>
<dbReference type="PROSITE" id="PS51435">
    <property type="entry name" value="AP_NUCLEASE_F1_4"/>
    <property type="match status" value="1"/>
</dbReference>
<dbReference type="EMBL" id="JAAMOZ010000001">
    <property type="protein sequence ID" value="NIH55802.1"/>
    <property type="molecule type" value="Genomic_DNA"/>
</dbReference>
<dbReference type="InterPro" id="IPR004808">
    <property type="entry name" value="AP_endonuc_1"/>
</dbReference>
<comment type="cofactor">
    <cofactor evidence="1">
        <name>Mg(2+)</name>
        <dbReference type="ChEBI" id="CHEBI:18420"/>
    </cofactor>
</comment>
<dbReference type="Gene3D" id="3.60.10.10">
    <property type="entry name" value="Endonuclease/exonuclease/phosphatase"/>
    <property type="match status" value="1"/>
</dbReference>
<dbReference type="Proteomes" id="UP000749311">
    <property type="component" value="Unassembled WGS sequence"/>
</dbReference>
<evidence type="ECO:0000313" key="8">
    <source>
        <dbReference type="Proteomes" id="UP000749311"/>
    </source>
</evidence>
<sequence length="287" mass="31593">MRIATFNVNGIRASVRRGFGEWLGGRGCDVIALQEVRCPTPQLPPGAFGDYHLAYDEGDRAGRNGVALLTREPAAAVRTWRDWSESGGVLPRGLRAFASAGRYVEVDLADAPLCVASVYVPKGDTPEGDGRSDDPEGAKRRYDDKMAFLAGFEQFLVRARRAAAARGRHYLVLGDFNIAHTPLDLRNWRSNTRSAGFLPEERAWLDAQLSPRTMVDVVRTLHPGLAGPYSWWSWRGAAFANDVGWRIDYHMATPGLARLATSGGTDRDPSRDERLSDHAPVVVDYAV</sequence>
<accession>A0ABX0SBN3</accession>
<dbReference type="InterPro" id="IPR036691">
    <property type="entry name" value="Endo/exonu/phosph_ase_sf"/>
</dbReference>
<name>A0ABX0SBN3_9ACTN</name>
<dbReference type="InterPro" id="IPR005135">
    <property type="entry name" value="Endo/exonuclease/phosphatase"/>
</dbReference>
<evidence type="ECO:0000256" key="2">
    <source>
        <dbReference type="ARBA" id="ARBA00007092"/>
    </source>
</evidence>
<dbReference type="SUPFAM" id="SSF56219">
    <property type="entry name" value="DNase I-like"/>
    <property type="match status" value="1"/>
</dbReference>
<keyword evidence="8" id="KW-1185">Reference proteome</keyword>
<evidence type="ECO:0000256" key="4">
    <source>
        <dbReference type="ARBA" id="ARBA00022801"/>
    </source>
</evidence>
<evidence type="ECO:0000256" key="5">
    <source>
        <dbReference type="ARBA" id="ARBA00022842"/>
    </source>
</evidence>
<dbReference type="GO" id="GO:0008311">
    <property type="term" value="F:double-stranded DNA 3'-5' DNA exonuclease activity"/>
    <property type="evidence" value="ECO:0007669"/>
    <property type="project" value="UniProtKB-EC"/>
</dbReference>
<organism evidence="7 8">
    <name type="scientific">Brooklawnia cerclae</name>
    <dbReference type="NCBI Taxonomy" id="349934"/>
    <lineage>
        <taxon>Bacteria</taxon>
        <taxon>Bacillati</taxon>
        <taxon>Actinomycetota</taxon>
        <taxon>Actinomycetes</taxon>
        <taxon>Propionibacteriales</taxon>
        <taxon>Propionibacteriaceae</taxon>
        <taxon>Brooklawnia</taxon>
    </lineage>
</organism>
<dbReference type="NCBIfam" id="TIGR00633">
    <property type="entry name" value="xth"/>
    <property type="match status" value="1"/>
</dbReference>
<evidence type="ECO:0000313" key="7">
    <source>
        <dbReference type="EMBL" id="NIH55802.1"/>
    </source>
</evidence>